<evidence type="ECO:0000313" key="2">
    <source>
        <dbReference type="EMBL" id="TWB38024.1"/>
    </source>
</evidence>
<evidence type="ECO:0000313" key="3">
    <source>
        <dbReference type="Proteomes" id="UP000315751"/>
    </source>
</evidence>
<name>A0A560GWX0_9PROT</name>
<dbReference type="SUPFAM" id="SSF46785">
    <property type="entry name" value="Winged helix' DNA-binding domain"/>
    <property type="match status" value="1"/>
</dbReference>
<sequence>MAMIEPKAGDAHQAAEDAAWWEDVTAGAQYAAGMAAGLAWVARYARAPTAGESAPPPYDALRPAPARYRDPTPTQRPIIDIMRREAKPLSIKTLMALARAEGHDLIRPTVKDVLRRLHSRGDVTLLPNGRWLLVHL</sequence>
<organism evidence="2 3">
    <name type="scientific">Nitrospirillum amazonense</name>
    <dbReference type="NCBI Taxonomy" id="28077"/>
    <lineage>
        <taxon>Bacteria</taxon>
        <taxon>Pseudomonadati</taxon>
        <taxon>Pseudomonadota</taxon>
        <taxon>Alphaproteobacteria</taxon>
        <taxon>Rhodospirillales</taxon>
        <taxon>Azospirillaceae</taxon>
        <taxon>Nitrospirillum</taxon>
    </lineage>
</organism>
<dbReference type="EMBL" id="VITR01000013">
    <property type="protein sequence ID" value="TWB38024.1"/>
    <property type="molecule type" value="Genomic_DNA"/>
</dbReference>
<reference evidence="2 3" key="1">
    <citation type="submission" date="2019-06" db="EMBL/GenBank/DDBJ databases">
        <title>Genomic Encyclopedia of Type Strains, Phase IV (KMG-V): Genome sequencing to study the core and pangenomes of soil and plant-associated prokaryotes.</title>
        <authorList>
            <person name="Whitman W."/>
        </authorList>
    </citation>
    <scope>NUCLEOTIDE SEQUENCE [LARGE SCALE GENOMIC DNA]</scope>
    <source>
        <strain evidence="2 3">BR 11622</strain>
    </source>
</reference>
<gene>
    <name evidence="2" type="ORF">FBZ90_11315</name>
</gene>
<keyword evidence="3" id="KW-1185">Reference proteome</keyword>
<evidence type="ECO:0000256" key="1">
    <source>
        <dbReference type="SAM" id="MobiDB-lite"/>
    </source>
</evidence>
<accession>A0A560GWX0</accession>
<feature type="region of interest" description="Disordered" evidence="1">
    <location>
        <begin position="50"/>
        <end position="75"/>
    </location>
</feature>
<protein>
    <submittedName>
        <fullName evidence="2">Uncharacterized protein</fullName>
    </submittedName>
</protein>
<proteinExistence type="predicted"/>
<dbReference type="AlphaFoldDB" id="A0A560GWX0"/>
<dbReference type="RefSeq" id="WP_145734782.1">
    <property type="nucleotide sequence ID" value="NZ_VITR01000013.1"/>
</dbReference>
<dbReference type="InterPro" id="IPR036390">
    <property type="entry name" value="WH_DNA-bd_sf"/>
</dbReference>
<dbReference type="Proteomes" id="UP000315751">
    <property type="component" value="Unassembled WGS sequence"/>
</dbReference>
<comment type="caution">
    <text evidence="2">The sequence shown here is derived from an EMBL/GenBank/DDBJ whole genome shotgun (WGS) entry which is preliminary data.</text>
</comment>
<dbReference type="OrthoDB" id="9951149at2"/>